<comment type="caution">
    <text evidence="2">The sequence shown here is derived from an EMBL/GenBank/DDBJ whole genome shotgun (WGS) entry which is preliminary data.</text>
</comment>
<evidence type="ECO:0000313" key="3">
    <source>
        <dbReference type="Proteomes" id="UP000177346"/>
    </source>
</evidence>
<organism evidence="2 3">
    <name type="scientific">Candidatus Giovannonibacteria bacterium RIFCSPLOWO2_01_FULL_46_32</name>
    <dbReference type="NCBI Taxonomy" id="1798353"/>
    <lineage>
        <taxon>Bacteria</taxon>
        <taxon>Candidatus Giovannoniibacteriota</taxon>
    </lineage>
</organism>
<dbReference type="EMBL" id="MFIF01000005">
    <property type="protein sequence ID" value="OGF87499.1"/>
    <property type="molecule type" value="Genomic_DNA"/>
</dbReference>
<protein>
    <submittedName>
        <fullName evidence="2">Uncharacterized protein</fullName>
    </submittedName>
</protein>
<evidence type="ECO:0000313" key="2">
    <source>
        <dbReference type="EMBL" id="OGF87499.1"/>
    </source>
</evidence>
<name>A0A1F5XHY5_9BACT</name>
<proteinExistence type="predicted"/>
<sequence length="61" mass="6877">MQKQEIIVELADYVCHLSAQKEEESSLPRFFKKNEVKNRTECSSAPEAKGQAPPCCLNNHA</sequence>
<dbReference type="Proteomes" id="UP000177346">
    <property type="component" value="Unassembled WGS sequence"/>
</dbReference>
<feature type="region of interest" description="Disordered" evidence="1">
    <location>
        <begin position="41"/>
        <end position="61"/>
    </location>
</feature>
<accession>A0A1F5XHY5</accession>
<evidence type="ECO:0000256" key="1">
    <source>
        <dbReference type="SAM" id="MobiDB-lite"/>
    </source>
</evidence>
<gene>
    <name evidence="2" type="ORF">A3B19_02875</name>
</gene>
<dbReference type="AlphaFoldDB" id="A0A1F5XHY5"/>
<reference evidence="2 3" key="1">
    <citation type="journal article" date="2016" name="Nat. Commun.">
        <title>Thousands of microbial genomes shed light on interconnected biogeochemical processes in an aquifer system.</title>
        <authorList>
            <person name="Anantharaman K."/>
            <person name="Brown C.T."/>
            <person name="Hug L.A."/>
            <person name="Sharon I."/>
            <person name="Castelle C.J."/>
            <person name="Probst A.J."/>
            <person name="Thomas B.C."/>
            <person name="Singh A."/>
            <person name="Wilkins M.J."/>
            <person name="Karaoz U."/>
            <person name="Brodie E.L."/>
            <person name="Williams K.H."/>
            <person name="Hubbard S.S."/>
            <person name="Banfield J.F."/>
        </authorList>
    </citation>
    <scope>NUCLEOTIDE SEQUENCE [LARGE SCALE GENOMIC DNA]</scope>
</reference>